<evidence type="ECO:0000313" key="2">
    <source>
        <dbReference type="Proteomes" id="UP000637632"/>
    </source>
</evidence>
<dbReference type="RefSeq" id="WP_190478512.1">
    <property type="nucleotide sequence ID" value="NZ_JACOFT010000002.1"/>
</dbReference>
<keyword evidence="2" id="KW-1185">Reference proteome</keyword>
<gene>
    <name evidence="1" type="ORF">H8K26_07650</name>
</gene>
<comment type="caution">
    <text evidence="1">The sequence shown here is derived from an EMBL/GenBank/DDBJ whole genome shotgun (WGS) entry which is preliminary data.</text>
</comment>
<dbReference type="Proteomes" id="UP000637632">
    <property type="component" value="Unassembled WGS sequence"/>
</dbReference>
<dbReference type="EMBL" id="JACOFT010000002">
    <property type="protein sequence ID" value="MBC3811314.1"/>
    <property type="molecule type" value="Genomic_DNA"/>
</dbReference>
<sequence>MTKSNQSKTTESPAPGSLLTCGIIAPISEIDNCSAQHWAEVKQIFIEAVDSIQDPKFSEAKLVSDDDPVTVIHKSIVQNLYNSDIVICDMSGKNPNVMFELGMRLAFNKPAVLVIDDKTDYSFDTGIISHITYPRDLHYQSILKFKSDLANTIASTYKATVNGTARSFLSNFEEISASKLSKKDGSLDDVIIDRLDQFQRELVMLKHSQQNSMLLNRMNERKHGSVTGRVVSLSSIRNIAQEIANNEFSPKEDRAAFISLLSERAGLNKNDPILNDIINNLDI</sequence>
<keyword evidence="1" id="KW-0067">ATP-binding</keyword>
<keyword evidence="1" id="KW-0378">Hydrolase</keyword>
<dbReference type="Gene3D" id="3.40.50.450">
    <property type="match status" value="1"/>
</dbReference>
<accession>A0ABR6XEI1</accession>
<evidence type="ECO:0000313" key="1">
    <source>
        <dbReference type="EMBL" id="MBC3811314.1"/>
    </source>
</evidence>
<protein>
    <submittedName>
        <fullName evidence="1">RNA helicase</fullName>
    </submittedName>
</protein>
<proteinExistence type="predicted"/>
<dbReference type="SUPFAM" id="SSF52309">
    <property type="entry name" value="N-(deoxy)ribosyltransferase-like"/>
    <property type="match status" value="1"/>
</dbReference>
<name>A0ABR6XEI1_9BURK</name>
<keyword evidence="1" id="KW-0547">Nucleotide-binding</keyword>
<keyword evidence="1" id="KW-0347">Helicase</keyword>
<dbReference type="GO" id="GO:0004386">
    <property type="term" value="F:helicase activity"/>
    <property type="evidence" value="ECO:0007669"/>
    <property type="project" value="UniProtKB-KW"/>
</dbReference>
<reference evidence="1 2" key="1">
    <citation type="submission" date="2020-08" db="EMBL/GenBank/DDBJ databases">
        <title>Novel species isolated from subtropical streams in China.</title>
        <authorList>
            <person name="Lu H."/>
        </authorList>
    </citation>
    <scope>NUCLEOTIDE SEQUENCE [LARGE SCALE GENOMIC DNA]</scope>
    <source>
        <strain evidence="1 2">CCTCC AB 2015119</strain>
    </source>
</reference>
<organism evidence="1 2">
    <name type="scientific">Undibacterium aquatile</name>
    <dbReference type="NCBI Taxonomy" id="1537398"/>
    <lineage>
        <taxon>Bacteria</taxon>
        <taxon>Pseudomonadati</taxon>
        <taxon>Pseudomonadota</taxon>
        <taxon>Betaproteobacteria</taxon>
        <taxon>Burkholderiales</taxon>
        <taxon>Oxalobacteraceae</taxon>
        <taxon>Undibacterium</taxon>
    </lineage>
</organism>